<proteinExistence type="predicted"/>
<evidence type="ECO:0000313" key="2">
    <source>
        <dbReference type="Proteomes" id="UP000593579"/>
    </source>
</evidence>
<dbReference type="Proteomes" id="UP000593579">
    <property type="component" value="Unassembled WGS sequence"/>
</dbReference>
<dbReference type="EMBL" id="JABEZY010000009">
    <property type="protein sequence ID" value="MBA0745887.1"/>
    <property type="molecule type" value="Genomic_DNA"/>
</dbReference>
<comment type="caution">
    <text evidence="1">The sequence shown here is derived from an EMBL/GenBank/DDBJ whole genome shotgun (WGS) entry which is preliminary data.</text>
</comment>
<organism evidence="1 2">
    <name type="scientific">Gossypium gossypioides</name>
    <name type="common">Mexican cotton</name>
    <name type="synonym">Selera gossypioides</name>
    <dbReference type="NCBI Taxonomy" id="34282"/>
    <lineage>
        <taxon>Eukaryota</taxon>
        <taxon>Viridiplantae</taxon>
        <taxon>Streptophyta</taxon>
        <taxon>Embryophyta</taxon>
        <taxon>Tracheophyta</taxon>
        <taxon>Spermatophyta</taxon>
        <taxon>Magnoliopsida</taxon>
        <taxon>eudicotyledons</taxon>
        <taxon>Gunneridae</taxon>
        <taxon>Pentapetalae</taxon>
        <taxon>rosids</taxon>
        <taxon>malvids</taxon>
        <taxon>Malvales</taxon>
        <taxon>Malvaceae</taxon>
        <taxon>Malvoideae</taxon>
        <taxon>Gossypium</taxon>
    </lineage>
</organism>
<protein>
    <submittedName>
        <fullName evidence="1">Uncharacterized protein</fullName>
    </submittedName>
</protein>
<gene>
    <name evidence="1" type="ORF">Gogos_008446</name>
</gene>
<reference evidence="1 2" key="1">
    <citation type="journal article" date="2019" name="Genome Biol. Evol.">
        <title>Insights into the evolution of the New World diploid cottons (Gossypium, subgenus Houzingenia) based on genome sequencing.</title>
        <authorList>
            <person name="Grover C.E."/>
            <person name="Arick M.A. 2nd"/>
            <person name="Thrash A."/>
            <person name="Conover J.L."/>
            <person name="Sanders W.S."/>
            <person name="Peterson D.G."/>
            <person name="Frelichowski J.E."/>
            <person name="Scheffler J.A."/>
            <person name="Scheffler B.E."/>
            <person name="Wendel J.F."/>
        </authorList>
    </citation>
    <scope>NUCLEOTIDE SEQUENCE [LARGE SCALE GENOMIC DNA]</scope>
    <source>
        <strain evidence="1">5</strain>
        <tissue evidence="1">Leaf</tissue>
    </source>
</reference>
<evidence type="ECO:0000313" key="1">
    <source>
        <dbReference type="EMBL" id="MBA0745887.1"/>
    </source>
</evidence>
<dbReference type="AlphaFoldDB" id="A0A7J9CBP2"/>
<accession>A0A7J9CBP2</accession>
<keyword evidence="2" id="KW-1185">Reference proteome</keyword>
<sequence>MEDKYWHMKLETSLLSDNSRMKF</sequence>
<name>A0A7J9CBP2_GOSGO</name>